<evidence type="ECO:0000259" key="1">
    <source>
        <dbReference type="Pfam" id="PF00485"/>
    </source>
</evidence>
<dbReference type="InterPro" id="IPR006083">
    <property type="entry name" value="PRK/URK"/>
</dbReference>
<dbReference type="Pfam" id="PF00485">
    <property type="entry name" value="PRK"/>
    <property type="match status" value="1"/>
</dbReference>
<sequence length="323" mass="36610">MKNIGGQDKLYHRYENDLERINYEAEHNASAFIARTEAAFHRDIRRIAETIASSTDLCKVIMLAGPSSSGKTTTAHILLDALRECGIGSQVISLDNFYKGESDAPLLENGQHDYESVEALNVPLLEHCLLDLMETNTCEMPVFDFENHRPHPYTRRVRFGERDIAVVEGIHALNPAISRHLPEDGVLKIYISVKQGFEEQGEALLSPNQVRLVRRLVRDSLFRNTQPGRTLDMWDTVMDGERKYIKPYRGEADVTINSLHCYEPCVMRTQALPLLERVNPSEPYYPQACELADCLRRFTTISQALVPKTSLLREFIGGGVYGE</sequence>
<accession>A0ABS9MGX0</accession>
<gene>
    <name evidence="2" type="ORF">L0P57_02500</name>
</gene>
<proteinExistence type="predicted"/>
<comment type="caution">
    <text evidence="2">The sequence shown here is derived from an EMBL/GenBank/DDBJ whole genome shotgun (WGS) entry which is preliminary data.</text>
</comment>
<dbReference type="RefSeq" id="WP_237966372.1">
    <property type="nucleotide sequence ID" value="NZ_JAKNHQ010000002.1"/>
</dbReference>
<protein>
    <submittedName>
        <fullName evidence="2">Nucleoside kinase</fullName>
    </submittedName>
</protein>
<dbReference type="CDD" id="cd02028">
    <property type="entry name" value="UMPK_like"/>
    <property type="match status" value="1"/>
</dbReference>
<dbReference type="Gene3D" id="3.40.50.300">
    <property type="entry name" value="P-loop containing nucleotide triphosphate hydrolases"/>
    <property type="match status" value="1"/>
</dbReference>
<evidence type="ECO:0000313" key="3">
    <source>
        <dbReference type="Proteomes" id="UP001298681"/>
    </source>
</evidence>
<feature type="domain" description="Phosphoribulokinase/uridine kinase" evidence="1">
    <location>
        <begin position="60"/>
        <end position="261"/>
    </location>
</feature>
<evidence type="ECO:0000313" key="2">
    <source>
        <dbReference type="EMBL" id="MCG4609816.1"/>
    </source>
</evidence>
<keyword evidence="2" id="KW-0808">Transferase</keyword>
<dbReference type="Proteomes" id="UP001298681">
    <property type="component" value="Unassembled WGS sequence"/>
</dbReference>
<dbReference type="PRINTS" id="PR00988">
    <property type="entry name" value="URIDINKINASE"/>
</dbReference>
<keyword evidence="3" id="KW-1185">Reference proteome</keyword>
<dbReference type="EMBL" id="JAKNHQ010000002">
    <property type="protein sequence ID" value="MCG4609816.1"/>
    <property type="molecule type" value="Genomic_DNA"/>
</dbReference>
<dbReference type="InterPro" id="IPR027417">
    <property type="entry name" value="P-loop_NTPase"/>
</dbReference>
<dbReference type="SUPFAM" id="SSF52540">
    <property type="entry name" value="P-loop containing nucleoside triphosphate hydrolases"/>
    <property type="match status" value="1"/>
</dbReference>
<reference evidence="2 3" key="1">
    <citation type="submission" date="2022-01" db="EMBL/GenBank/DDBJ databases">
        <title>Collection of gut derived symbiotic bacterial strains cultured from healthy donors.</title>
        <authorList>
            <person name="Lin H."/>
            <person name="Kohout C."/>
            <person name="Waligurski E."/>
            <person name="Pamer E.G."/>
        </authorList>
    </citation>
    <scope>NUCLEOTIDE SEQUENCE [LARGE SCALE GENOMIC DNA]</scope>
    <source>
        <strain evidence="2 3">DFI.7.58</strain>
    </source>
</reference>
<name>A0ABS9MGX0_9FIRM</name>
<organism evidence="2 3">
    <name type="scientific">Anaeromassilibacillus senegalensis</name>
    <dbReference type="NCBI Taxonomy" id="1673717"/>
    <lineage>
        <taxon>Bacteria</taxon>
        <taxon>Bacillati</taxon>
        <taxon>Bacillota</taxon>
        <taxon>Clostridia</taxon>
        <taxon>Eubacteriales</taxon>
        <taxon>Acutalibacteraceae</taxon>
        <taxon>Anaeromassilibacillus</taxon>
    </lineage>
</organism>
<dbReference type="GO" id="GO:0016301">
    <property type="term" value="F:kinase activity"/>
    <property type="evidence" value="ECO:0007669"/>
    <property type="project" value="UniProtKB-KW"/>
</dbReference>
<keyword evidence="2" id="KW-0418">Kinase</keyword>
<dbReference type="PANTHER" id="PTHR10285">
    <property type="entry name" value="URIDINE KINASE"/>
    <property type="match status" value="1"/>
</dbReference>